<gene>
    <name evidence="1" type="ORF">METZ01_LOCUS436283</name>
</gene>
<dbReference type="AlphaFoldDB" id="A0A382YKD1"/>
<accession>A0A382YKD1</accession>
<organism evidence="1">
    <name type="scientific">marine metagenome</name>
    <dbReference type="NCBI Taxonomy" id="408172"/>
    <lineage>
        <taxon>unclassified sequences</taxon>
        <taxon>metagenomes</taxon>
        <taxon>ecological metagenomes</taxon>
    </lineage>
</organism>
<evidence type="ECO:0000313" key="1">
    <source>
        <dbReference type="EMBL" id="SVD83429.1"/>
    </source>
</evidence>
<name>A0A382YKD1_9ZZZZ</name>
<protein>
    <submittedName>
        <fullName evidence="1">Uncharacterized protein</fullName>
    </submittedName>
</protein>
<reference evidence="1" key="1">
    <citation type="submission" date="2018-05" db="EMBL/GenBank/DDBJ databases">
        <authorList>
            <person name="Lanie J.A."/>
            <person name="Ng W.-L."/>
            <person name="Kazmierczak K.M."/>
            <person name="Andrzejewski T.M."/>
            <person name="Davidsen T.M."/>
            <person name="Wayne K.J."/>
            <person name="Tettelin H."/>
            <person name="Glass J.I."/>
            <person name="Rusch D."/>
            <person name="Podicherti R."/>
            <person name="Tsui H.-C.T."/>
            <person name="Winkler M.E."/>
        </authorList>
    </citation>
    <scope>NUCLEOTIDE SEQUENCE</scope>
</reference>
<proteinExistence type="predicted"/>
<sequence length="53" mass="6050">MDQNSMESFNTILDGLQDIQLDIDLFEINSDVNTPSFPLSHKINRLKGDEILN</sequence>
<feature type="non-terminal residue" evidence="1">
    <location>
        <position position="53"/>
    </location>
</feature>
<dbReference type="EMBL" id="UINC01176349">
    <property type="protein sequence ID" value="SVD83429.1"/>
    <property type="molecule type" value="Genomic_DNA"/>
</dbReference>